<name>A0A444Y0T0_ARAHY</name>
<evidence type="ECO:0000313" key="2">
    <source>
        <dbReference type="Proteomes" id="UP000289738"/>
    </source>
</evidence>
<organism evidence="1 2">
    <name type="scientific">Arachis hypogaea</name>
    <name type="common">Peanut</name>
    <dbReference type="NCBI Taxonomy" id="3818"/>
    <lineage>
        <taxon>Eukaryota</taxon>
        <taxon>Viridiplantae</taxon>
        <taxon>Streptophyta</taxon>
        <taxon>Embryophyta</taxon>
        <taxon>Tracheophyta</taxon>
        <taxon>Spermatophyta</taxon>
        <taxon>Magnoliopsida</taxon>
        <taxon>eudicotyledons</taxon>
        <taxon>Gunneridae</taxon>
        <taxon>Pentapetalae</taxon>
        <taxon>rosids</taxon>
        <taxon>fabids</taxon>
        <taxon>Fabales</taxon>
        <taxon>Fabaceae</taxon>
        <taxon>Papilionoideae</taxon>
        <taxon>50 kb inversion clade</taxon>
        <taxon>dalbergioids sensu lato</taxon>
        <taxon>Dalbergieae</taxon>
        <taxon>Pterocarpus clade</taxon>
        <taxon>Arachis</taxon>
    </lineage>
</organism>
<dbReference type="Proteomes" id="UP000289738">
    <property type="component" value="Chromosome B08"/>
</dbReference>
<reference evidence="1 2" key="1">
    <citation type="submission" date="2019-01" db="EMBL/GenBank/DDBJ databases">
        <title>Sequencing of cultivated peanut Arachis hypogaea provides insights into genome evolution and oil improvement.</title>
        <authorList>
            <person name="Chen X."/>
        </authorList>
    </citation>
    <scope>NUCLEOTIDE SEQUENCE [LARGE SCALE GENOMIC DNA]</scope>
    <source>
        <strain evidence="2">cv. Fuhuasheng</strain>
        <tissue evidence="1">Leaves</tissue>
    </source>
</reference>
<sequence length="87" mass="10446">MLDDHIFNDNKSKNALNLRNDSGVWVTSWMRECNLQDDFNIQINDSTRMRLAVDLVLEEYNNLCLIIQENAWQYRTKVEAEHEDIWE</sequence>
<dbReference type="AlphaFoldDB" id="A0A444Y0T0"/>
<accession>A0A444Y0T0</accession>
<gene>
    <name evidence="1" type="ORF">Ahy_B08g090887</name>
</gene>
<keyword evidence="2" id="KW-1185">Reference proteome</keyword>
<protein>
    <submittedName>
        <fullName evidence="1">Uncharacterized protein</fullName>
    </submittedName>
</protein>
<comment type="caution">
    <text evidence="1">The sequence shown here is derived from an EMBL/GenBank/DDBJ whole genome shotgun (WGS) entry which is preliminary data.</text>
</comment>
<proteinExistence type="predicted"/>
<dbReference type="EMBL" id="SDMP01000018">
    <property type="protein sequence ID" value="RYQ95548.1"/>
    <property type="molecule type" value="Genomic_DNA"/>
</dbReference>
<evidence type="ECO:0000313" key="1">
    <source>
        <dbReference type="EMBL" id="RYQ95548.1"/>
    </source>
</evidence>